<feature type="region of interest" description="Disordered" evidence="1">
    <location>
        <begin position="87"/>
        <end position="107"/>
    </location>
</feature>
<evidence type="ECO:0000313" key="2">
    <source>
        <dbReference type="EMBL" id="CAJ1931685.1"/>
    </source>
</evidence>
<proteinExistence type="predicted"/>
<protein>
    <submittedName>
        <fullName evidence="2">Uncharacterized protein</fullName>
    </submittedName>
</protein>
<evidence type="ECO:0000256" key="1">
    <source>
        <dbReference type="SAM" id="MobiDB-lite"/>
    </source>
</evidence>
<sequence length="121" mass="13155">MCPERTSITVIAKDTCLPTTSSNRHHPAATCPITVAGVVSATHVSRHPTCDRSPKQQTWQGWSRGPRCWDHVWWGATWLASRGAGLKLEGESAGPGDKSPFPPDKDGPKMGMGFLCCGLWR</sequence>
<evidence type="ECO:0000313" key="3">
    <source>
        <dbReference type="Proteomes" id="UP001189624"/>
    </source>
</evidence>
<organism evidence="2 3">
    <name type="scientific">Sphenostylis stenocarpa</name>
    <dbReference type="NCBI Taxonomy" id="92480"/>
    <lineage>
        <taxon>Eukaryota</taxon>
        <taxon>Viridiplantae</taxon>
        <taxon>Streptophyta</taxon>
        <taxon>Embryophyta</taxon>
        <taxon>Tracheophyta</taxon>
        <taxon>Spermatophyta</taxon>
        <taxon>Magnoliopsida</taxon>
        <taxon>eudicotyledons</taxon>
        <taxon>Gunneridae</taxon>
        <taxon>Pentapetalae</taxon>
        <taxon>rosids</taxon>
        <taxon>fabids</taxon>
        <taxon>Fabales</taxon>
        <taxon>Fabaceae</taxon>
        <taxon>Papilionoideae</taxon>
        <taxon>50 kb inversion clade</taxon>
        <taxon>NPAAA clade</taxon>
        <taxon>indigoferoid/millettioid clade</taxon>
        <taxon>Phaseoleae</taxon>
        <taxon>Sphenostylis</taxon>
    </lineage>
</organism>
<dbReference type="Proteomes" id="UP001189624">
    <property type="component" value="Chromosome 2"/>
</dbReference>
<dbReference type="AlphaFoldDB" id="A0AA86SJN3"/>
<name>A0AA86SJN3_9FABA</name>
<keyword evidence="3" id="KW-1185">Reference proteome</keyword>
<dbReference type="Gramene" id="rna-AYBTSS11_LOCUS5394">
    <property type="protein sequence ID" value="CAJ1931685.1"/>
    <property type="gene ID" value="gene-AYBTSS11_LOCUS5394"/>
</dbReference>
<reference evidence="2" key="1">
    <citation type="submission" date="2023-10" db="EMBL/GenBank/DDBJ databases">
        <authorList>
            <person name="Domelevo Entfellner J.-B."/>
        </authorList>
    </citation>
    <scope>NUCLEOTIDE SEQUENCE</scope>
</reference>
<accession>A0AA86SJN3</accession>
<dbReference type="EMBL" id="OY731399">
    <property type="protein sequence ID" value="CAJ1931685.1"/>
    <property type="molecule type" value="Genomic_DNA"/>
</dbReference>
<gene>
    <name evidence="2" type="ORF">AYBTSS11_LOCUS5394</name>
</gene>